<dbReference type="Pfam" id="PF04471">
    <property type="entry name" value="Mrr_cat"/>
    <property type="match status" value="1"/>
</dbReference>
<feature type="domain" description="Restriction endonuclease type IV Mrr" evidence="1">
    <location>
        <begin position="7"/>
        <end position="88"/>
    </location>
</feature>
<dbReference type="GO" id="GO:0003677">
    <property type="term" value="F:DNA binding"/>
    <property type="evidence" value="ECO:0007669"/>
    <property type="project" value="InterPro"/>
</dbReference>
<dbReference type="Proteomes" id="UP000262719">
    <property type="component" value="Segment"/>
</dbReference>
<reference evidence="2 3" key="1">
    <citation type="submission" date="2018-07" db="EMBL/GenBank/DDBJ databases">
        <authorList>
            <person name="Roberston F.H."/>
            <person name="Ghiringhelli B.C."/>
            <person name="Garcia S."/>
            <person name="Henry S."/>
            <person name="Naegele L."/>
            <person name="Slowan-Pomeroy T."/>
            <person name="Briggs L.A."/>
            <person name="Warner M.H."/>
            <person name="Garlena R.A."/>
            <person name="Russell D.A."/>
            <person name="Pope W.H."/>
            <person name="Jacobs-Sera D."/>
            <person name="Hatfull G.F."/>
        </authorList>
    </citation>
    <scope>NUCLEOTIDE SEQUENCE [LARGE SCALE GENOMIC DNA]</scope>
</reference>
<evidence type="ECO:0000313" key="2">
    <source>
        <dbReference type="EMBL" id="AXQ65171.1"/>
    </source>
</evidence>
<dbReference type="GO" id="GO:0004519">
    <property type="term" value="F:endonuclease activity"/>
    <property type="evidence" value="ECO:0007669"/>
    <property type="project" value="UniProtKB-KW"/>
</dbReference>
<proteinExistence type="predicted"/>
<dbReference type="EMBL" id="MH651189">
    <property type="protein sequence ID" value="AXQ65171.1"/>
    <property type="molecule type" value="Genomic_DNA"/>
</dbReference>
<protein>
    <submittedName>
        <fullName evidence="2">HNH endonuclease</fullName>
    </submittedName>
</protein>
<evidence type="ECO:0000259" key="1">
    <source>
        <dbReference type="Pfam" id="PF04471"/>
    </source>
</evidence>
<accession>A0A385E0A0</accession>
<dbReference type="KEGG" id="vg:63911754"/>
<keyword evidence="2" id="KW-0255">Endonuclease</keyword>
<dbReference type="GeneID" id="63911754"/>
<dbReference type="InterPro" id="IPR007560">
    <property type="entry name" value="Restrct_endonuc_IV_Mrr"/>
</dbReference>
<gene>
    <name evidence="2" type="primary">51</name>
    <name evidence="2" type="ORF">SEA_SCHMIDT_51</name>
</gene>
<organism evidence="2 3">
    <name type="scientific">Gordonia phage Schmidt</name>
    <dbReference type="NCBI Taxonomy" id="2301697"/>
    <lineage>
        <taxon>Viruses</taxon>
        <taxon>Duplodnaviria</taxon>
        <taxon>Heunggongvirae</taxon>
        <taxon>Uroviricota</taxon>
        <taxon>Caudoviricetes</taxon>
        <taxon>Ruthgordonvirinae</taxon>
        <taxon>Schmidtvirus</taxon>
        <taxon>Schmidtvirus schmidt</taxon>
    </lineage>
</organism>
<evidence type="ECO:0000313" key="3">
    <source>
        <dbReference type="Proteomes" id="UP000262719"/>
    </source>
</evidence>
<sequence>MANAMKNKGDRYERLLLGLLQANGFADCKKTRAGYERDAGDLHMDRTANGPRVIVQAKDVATPPWTEWLRKLQEQIDESGAEVGFIVKKHSRRGGQAPLHVAILPLDAMLALLARAGYGDNGNG</sequence>
<dbReference type="RefSeq" id="YP_010050991.1">
    <property type="nucleotide sequence ID" value="NC_054436.1"/>
</dbReference>
<keyword evidence="2" id="KW-0378">Hydrolase</keyword>
<dbReference type="GO" id="GO:0009307">
    <property type="term" value="P:DNA restriction-modification system"/>
    <property type="evidence" value="ECO:0007669"/>
    <property type="project" value="InterPro"/>
</dbReference>
<keyword evidence="3" id="KW-1185">Reference proteome</keyword>
<name>A0A385E0A0_9CAUD</name>
<keyword evidence="2" id="KW-0540">Nuclease</keyword>